<proteinExistence type="predicted"/>
<dbReference type="SUPFAM" id="SSF89372">
    <property type="entry name" value="Fucose-specific lectin"/>
    <property type="match status" value="1"/>
</dbReference>
<organism evidence="1 2">
    <name type="scientific">Sistotremastrum suecicum HHB10207 ss-3</name>
    <dbReference type="NCBI Taxonomy" id="1314776"/>
    <lineage>
        <taxon>Eukaryota</taxon>
        <taxon>Fungi</taxon>
        <taxon>Dikarya</taxon>
        <taxon>Basidiomycota</taxon>
        <taxon>Agaricomycotina</taxon>
        <taxon>Agaricomycetes</taxon>
        <taxon>Sistotremastrales</taxon>
        <taxon>Sistotremastraceae</taxon>
        <taxon>Sistotremastrum</taxon>
    </lineage>
</organism>
<evidence type="ECO:0000313" key="2">
    <source>
        <dbReference type="Proteomes" id="UP000076798"/>
    </source>
</evidence>
<dbReference type="Proteomes" id="UP000076798">
    <property type="component" value="Unassembled WGS sequence"/>
</dbReference>
<reference evidence="1 2" key="1">
    <citation type="journal article" date="2016" name="Mol. Biol. Evol.">
        <title>Comparative Genomics of Early-Diverging Mushroom-Forming Fungi Provides Insights into the Origins of Lignocellulose Decay Capabilities.</title>
        <authorList>
            <person name="Nagy L.G."/>
            <person name="Riley R."/>
            <person name="Tritt A."/>
            <person name="Adam C."/>
            <person name="Daum C."/>
            <person name="Floudas D."/>
            <person name="Sun H."/>
            <person name="Yadav J.S."/>
            <person name="Pangilinan J."/>
            <person name="Larsson K.H."/>
            <person name="Matsuura K."/>
            <person name="Barry K."/>
            <person name="Labutti K."/>
            <person name="Kuo R."/>
            <person name="Ohm R.A."/>
            <person name="Bhattacharya S.S."/>
            <person name="Shirouzu T."/>
            <person name="Yoshinaga Y."/>
            <person name="Martin F.M."/>
            <person name="Grigoriev I.V."/>
            <person name="Hibbett D.S."/>
        </authorList>
    </citation>
    <scope>NUCLEOTIDE SEQUENCE [LARGE SCALE GENOMIC DNA]</scope>
    <source>
        <strain evidence="1 2">HHB10207 ss-3</strain>
    </source>
</reference>
<protein>
    <submittedName>
        <fullName evidence="1">Uncharacterized protein</fullName>
    </submittedName>
</protein>
<evidence type="ECO:0000313" key="1">
    <source>
        <dbReference type="EMBL" id="KZT38374.1"/>
    </source>
</evidence>
<dbReference type="OrthoDB" id="407298at2759"/>
<name>A0A166DCQ7_9AGAM</name>
<dbReference type="EMBL" id="KV428064">
    <property type="protein sequence ID" value="KZT38374.1"/>
    <property type="molecule type" value="Genomic_DNA"/>
</dbReference>
<dbReference type="Gene3D" id="2.120.10.70">
    <property type="entry name" value="Fucose-specific lectin"/>
    <property type="match status" value="2"/>
</dbReference>
<accession>A0A166DCQ7</accession>
<sequence length="316" mass="34590">MAQVQALSSTALACVYWKDTDKVDHIRVYFQDSSWTICEARWDNGAWKAKAKSCFTAPQTGTPLAALAYPGDGHEIPGADPEIQVYYRQDGKIKYHRRSEGVTDTWSYAGEVDTYNLAETSNIGVCEFYDPYIRVYYQDTAGDIRVSTWNSGSKTWVRSTGGANLRISEADKPARTGTPIGTDTENAHNLSNVVVAWHDKNKHLAGAIVQNDSPTAIKFPKDIAVSPSGTVTVAVWDLKHIHIYYDGVNDGIQKLEYVGDKWSDTMDAFTGDITNPYANGQGSLASAAYAPANTGTHTGSVFYQPVDGNSIVEILI</sequence>
<gene>
    <name evidence="1" type="ORF">SISSUDRAFT_1033415</name>
</gene>
<dbReference type="AlphaFoldDB" id="A0A166DCQ7"/>
<keyword evidence="2" id="KW-1185">Reference proteome</keyword>